<dbReference type="RefSeq" id="XP_002292057.1">
    <property type="nucleotide sequence ID" value="XM_002292021.1"/>
</dbReference>
<dbReference type="GO" id="GO:0008017">
    <property type="term" value="F:microtubule binding"/>
    <property type="evidence" value="ECO:0007669"/>
    <property type="project" value="InterPro"/>
</dbReference>
<dbReference type="InterPro" id="IPR027640">
    <property type="entry name" value="Kinesin-like_fam"/>
</dbReference>
<evidence type="ECO:0000256" key="6">
    <source>
        <dbReference type="RuleBase" id="RU000394"/>
    </source>
</evidence>
<dbReference type="Gene3D" id="3.40.850.10">
    <property type="entry name" value="Kinesin motor domain"/>
    <property type="match status" value="1"/>
</dbReference>
<dbReference type="GeneID" id="7452826"/>
<evidence type="ECO:0000256" key="3">
    <source>
        <dbReference type="ARBA" id="ARBA00023054"/>
    </source>
</evidence>
<evidence type="ECO:0000259" key="9">
    <source>
        <dbReference type="PROSITE" id="PS50067"/>
    </source>
</evidence>
<organism evidence="10 11">
    <name type="scientific">Thalassiosira pseudonana</name>
    <name type="common">Marine diatom</name>
    <name type="synonym">Cyclotella nana</name>
    <dbReference type="NCBI Taxonomy" id="35128"/>
    <lineage>
        <taxon>Eukaryota</taxon>
        <taxon>Sar</taxon>
        <taxon>Stramenopiles</taxon>
        <taxon>Ochrophyta</taxon>
        <taxon>Bacillariophyta</taxon>
        <taxon>Coscinodiscophyceae</taxon>
        <taxon>Thalassiosirophycidae</taxon>
        <taxon>Thalassiosirales</taxon>
        <taxon>Thalassiosiraceae</taxon>
        <taxon>Thalassiosira</taxon>
    </lineage>
</organism>
<dbReference type="eggNOG" id="KOG0242">
    <property type="taxonomic scope" value="Eukaryota"/>
</dbReference>
<evidence type="ECO:0000256" key="5">
    <source>
        <dbReference type="PROSITE-ProRule" id="PRU00283"/>
    </source>
</evidence>
<dbReference type="InParanoid" id="B8C726"/>
<feature type="binding site" evidence="5">
    <location>
        <begin position="37"/>
        <end position="44"/>
    </location>
    <ligand>
        <name>ATP</name>
        <dbReference type="ChEBI" id="CHEBI:30616"/>
    </ligand>
</feature>
<reference evidence="10 11" key="1">
    <citation type="journal article" date="2004" name="Science">
        <title>The genome of the diatom Thalassiosira pseudonana: ecology, evolution, and metabolism.</title>
        <authorList>
            <person name="Armbrust E.V."/>
            <person name="Berges J.A."/>
            <person name="Bowler C."/>
            <person name="Green B.R."/>
            <person name="Martinez D."/>
            <person name="Putnam N.H."/>
            <person name="Zhou S."/>
            <person name="Allen A.E."/>
            <person name="Apt K.E."/>
            <person name="Bechner M."/>
            <person name="Brzezinski M.A."/>
            <person name="Chaal B.K."/>
            <person name="Chiovitti A."/>
            <person name="Davis A.K."/>
            <person name="Demarest M.S."/>
            <person name="Detter J.C."/>
            <person name="Glavina T."/>
            <person name="Goodstein D."/>
            <person name="Hadi M.Z."/>
            <person name="Hellsten U."/>
            <person name="Hildebrand M."/>
            <person name="Jenkins B.D."/>
            <person name="Jurka J."/>
            <person name="Kapitonov V.V."/>
            <person name="Kroger N."/>
            <person name="Lau W.W."/>
            <person name="Lane T.W."/>
            <person name="Larimer F.W."/>
            <person name="Lippmeier J.C."/>
            <person name="Lucas S."/>
            <person name="Medina M."/>
            <person name="Montsant A."/>
            <person name="Obornik M."/>
            <person name="Parker M.S."/>
            <person name="Palenik B."/>
            <person name="Pazour G.J."/>
            <person name="Richardson P.M."/>
            <person name="Rynearson T.A."/>
            <person name="Saito M.A."/>
            <person name="Schwartz D.C."/>
            <person name="Thamatrakoln K."/>
            <person name="Valentin K."/>
            <person name="Vardi A."/>
            <person name="Wilkerson F.P."/>
            <person name="Rokhsar D.S."/>
        </authorList>
    </citation>
    <scope>NUCLEOTIDE SEQUENCE [LARGE SCALE GENOMIC DNA]</scope>
    <source>
        <strain evidence="10 11">CCMP1335</strain>
    </source>
</reference>
<dbReference type="AlphaFoldDB" id="B8C726"/>
<keyword evidence="6" id="KW-0493">Microtubule</keyword>
<dbReference type="SMART" id="SM00129">
    <property type="entry name" value="KISc"/>
    <property type="match status" value="1"/>
</dbReference>
<dbReference type="PROSITE" id="PS50067">
    <property type="entry name" value="KINESIN_MOTOR_2"/>
    <property type="match status" value="1"/>
</dbReference>
<dbReference type="InterPro" id="IPR019821">
    <property type="entry name" value="Kinesin_motor_CS"/>
</dbReference>
<evidence type="ECO:0000256" key="4">
    <source>
        <dbReference type="ARBA" id="ARBA00023175"/>
    </source>
</evidence>
<feature type="coiled-coil region" evidence="7">
    <location>
        <begin position="319"/>
        <end position="379"/>
    </location>
</feature>
<dbReference type="PRINTS" id="PR00380">
    <property type="entry name" value="KINESINHEAVY"/>
</dbReference>
<feature type="compositionally biased region" description="Acidic residues" evidence="8">
    <location>
        <begin position="180"/>
        <end position="194"/>
    </location>
</feature>
<evidence type="ECO:0000256" key="1">
    <source>
        <dbReference type="ARBA" id="ARBA00022741"/>
    </source>
</evidence>
<dbReference type="GO" id="GO:0005874">
    <property type="term" value="C:microtubule"/>
    <property type="evidence" value="ECO:0007669"/>
    <property type="project" value="UniProtKB-KW"/>
</dbReference>
<sequence>DRTFGESSTTRQVYDDVAKGIVRSVSNGLNGTIFAYGQTSSGKTYTMQGSGSIEDGSANYLNNGGIVHMAASDIFNHIEKETERVFLVRVSFIEIYNEEVRDLLVSGGDDGTLSVREDPRRGVFVNSNETIVTGLDSLLSVLFAGEKNRSVASTGMNERSSRSHTIFRITVESRSKSDGENDDDDGSGDEEEMEDARMSDNTAAGAVRVSTLNLVDLAGSESVRHTGNTGERQKEGGKINQSLLTLSRVIGSLGQNATHINFRDSKLTRILQPSLSGNARMAVICCATPSELYLEETRSTLQFASRAKLVKTRAQVNEVLDDRSLIKKLQKELKEARKAEKQLLMDEAEEKIVLLRDEISQLKSDLSRVESECYNMKDENVDLRDKIEREVLKVKDSENIIISMSDELNREKDEKKEL</sequence>
<keyword evidence="11" id="KW-1185">Reference proteome</keyword>
<keyword evidence="2 5" id="KW-0067">ATP-binding</keyword>
<evidence type="ECO:0000256" key="2">
    <source>
        <dbReference type="ARBA" id="ARBA00022840"/>
    </source>
</evidence>
<dbReference type="InterPro" id="IPR036961">
    <property type="entry name" value="Kinesin_motor_dom_sf"/>
</dbReference>
<keyword evidence="3 7" id="KW-0175">Coiled coil</keyword>
<evidence type="ECO:0000256" key="7">
    <source>
        <dbReference type="SAM" id="Coils"/>
    </source>
</evidence>
<dbReference type="GO" id="GO:0007018">
    <property type="term" value="P:microtubule-based movement"/>
    <property type="evidence" value="ECO:0007669"/>
    <property type="project" value="InterPro"/>
</dbReference>
<dbReference type="PROSITE" id="PS00411">
    <property type="entry name" value="KINESIN_MOTOR_1"/>
    <property type="match status" value="1"/>
</dbReference>
<dbReference type="PANTHER" id="PTHR47968:SF75">
    <property type="entry name" value="CENTROMERE-ASSOCIATED PROTEIN E"/>
    <property type="match status" value="1"/>
</dbReference>
<protein>
    <recommendedName>
        <fullName evidence="6">Kinesin-like protein</fullName>
    </recommendedName>
</protein>
<dbReference type="HOGENOM" id="CLU_001485_2_0_1"/>
<name>B8C726_THAPS</name>
<dbReference type="PANTHER" id="PTHR47968">
    <property type="entry name" value="CENTROMERE PROTEIN E"/>
    <property type="match status" value="1"/>
</dbReference>
<dbReference type="GO" id="GO:0005524">
    <property type="term" value="F:ATP binding"/>
    <property type="evidence" value="ECO:0007669"/>
    <property type="project" value="UniProtKB-UniRule"/>
</dbReference>
<feature type="non-terminal residue" evidence="10">
    <location>
        <position position="1"/>
    </location>
</feature>
<dbReference type="InterPro" id="IPR001752">
    <property type="entry name" value="Kinesin_motor_dom"/>
</dbReference>
<dbReference type="InterPro" id="IPR027417">
    <property type="entry name" value="P-loop_NTPase"/>
</dbReference>
<dbReference type="GO" id="GO:0003777">
    <property type="term" value="F:microtubule motor activity"/>
    <property type="evidence" value="ECO:0007669"/>
    <property type="project" value="InterPro"/>
</dbReference>
<keyword evidence="4 5" id="KW-0505">Motor protein</keyword>
<evidence type="ECO:0000313" key="10">
    <source>
        <dbReference type="EMBL" id="EED90908.1"/>
    </source>
</evidence>
<dbReference type="KEGG" id="tps:THAPSDRAFT_14707"/>
<feature type="region of interest" description="Disordered" evidence="8">
    <location>
        <begin position="150"/>
        <end position="203"/>
    </location>
</feature>
<proteinExistence type="inferred from homology"/>
<keyword evidence="1 5" id="KW-0547">Nucleotide-binding</keyword>
<reference evidence="10 11" key="2">
    <citation type="journal article" date="2008" name="Nature">
        <title>The Phaeodactylum genome reveals the evolutionary history of diatom genomes.</title>
        <authorList>
            <person name="Bowler C."/>
            <person name="Allen A.E."/>
            <person name="Badger J.H."/>
            <person name="Grimwood J."/>
            <person name="Jabbari K."/>
            <person name="Kuo A."/>
            <person name="Maheswari U."/>
            <person name="Martens C."/>
            <person name="Maumus F."/>
            <person name="Otillar R.P."/>
            <person name="Rayko E."/>
            <person name="Salamov A."/>
            <person name="Vandepoele K."/>
            <person name="Beszteri B."/>
            <person name="Gruber A."/>
            <person name="Heijde M."/>
            <person name="Katinka M."/>
            <person name="Mock T."/>
            <person name="Valentin K."/>
            <person name="Verret F."/>
            <person name="Berges J.A."/>
            <person name="Brownlee C."/>
            <person name="Cadoret J.P."/>
            <person name="Chiovitti A."/>
            <person name="Choi C.J."/>
            <person name="Coesel S."/>
            <person name="De Martino A."/>
            <person name="Detter J.C."/>
            <person name="Durkin C."/>
            <person name="Falciatore A."/>
            <person name="Fournet J."/>
            <person name="Haruta M."/>
            <person name="Huysman M.J."/>
            <person name="Jenkins B.D."/>
            <person name="Jiroutova K."/>
            <person name="Jorgensen R.E."/>
            <person name="Joubert Y."/>
            <person name="Kaplan A."/>
            <person name="Kroger N."/>
            <person name="Kroth P.G."/>
            <person name="La Roche J."/>
            <person name="Lindquist E."/>
            <person name="Lommer M."/>
            <person name="Martin-Jezequel V."/>
            <person name="Lopez P.J."/>
            <person name="Lucas S."/>
            <person name="Mangogna M."/>
            <person name="McGinnis K."/>
            <person name="Medlin L.K."/>
            <person name="Montsant A."/>
            <person name="Oudot-Le Secq M.P."/>
            <person name="Napoli C."/>
            <person name="Obornik M."/>
            <person name="Parker M.S."/>
            <person name="Petit J.L."/>
            <person name="Porcel B.M."/>
            <person name="Poulsen N."/>
            <person name="Robison M."/>
            <person name="Rychlewski L."/>
            <person name="Rynearson T.A."/>
            <person name="Schmutz J."/>
            <person name="Shapiro H."/>
            <person name="Siaut M."/>
            <person name="Stanley M."/>
            <person name="Sussman M.R."/>
            <person name="Taylor A.R."/>
            <person name="Vardi A."/>
            <person name="von Dassow P."/>
            <person name="Vyverman W."/>
            <person name="Willis A."/>
            <person name="Wyrwicz L.S."/>
            <person name="Rokhsar D.S."/>
            <person name="Weissenbach J."/>
            <person name="Armbrust E.V."/>
            <person name="Green B.R."/>
            <person name="Van de Peer Y."/>
            <person name="Grigoriev I.V."/>
        </authorList>
    </citation>
    <scope>NUCLEOTIDE SEQUENCE [LARGE SCALE GENOMIC DNA]</scope>
    <source>
        <strain evidence="10 11">CCMP1335</strain>
    </source>
</reference>
<dbReference type="OMA" id="CRFRPQS"/>
<dbReference type="SUPFAM" id="SSF52540">
    <property type="entry name" value="P-loop containing nucleoside triphosphate hydrolases"/>
    <property type="match status" value="1"/>
</dbReference>
<dbReference type="Proteomes" id="UP000001449">
    <property type="component" value="Chromosome 8"/>
</dbReference>
<dbReference type="STRING" id="35128.B8C726"/>
<accession>B8C726</accession>
<dbReference type="EMBL" id="CM000644">
    <property type="protein sequence ID" value="EED90908.1"/>
    <property type="molecule type" value="Genomic_DNA"/>
</dbReference>
<feature type="domain" description="Kinesin motor" evidence="9">
    <location>
        <begin position="1"/>
        <end position="310"/>
    </location>
</feature>
<dbReference type="PaxDb" id="35128-Thaps14707"/>
<evidence type="ECO:0000256" key="8">
    <source>
        <dbReference type="SAM" id="MobiDB-lite"/>
    </source>
</evidence>
<dbReference type="Pfam" id="PF00225">
    <property type="entry name" value="Kinesin"/>
    <property type="match status" value="1"/>
</dbReference>
<gene>
    <name evidence="10" type="ORF">THAPSDRAFT_14707</name>
</gene>
<evidence type="ECO:0000313" key="11">
    <source>
        <dbReference type="Proteomes" id="UP000001449"/>
    </source>
</evidence>
<feature type="non-terminal residue" evidence="10">
    <location>
        <position position="418"/>
    </location>
</feature>
<comment type="similarity">
    <text evidence="5 6">Belongs to the TRAFAC class myosin-kinesin ATPase superfamily. Kinesin family.</text>
</comment>